<dbReference type="Gene3D" id="3.90.79.10">
    <property type="entry name" value="Nucleoside Triphosphate Pyrophosphohydrolase"/>
    <property type="match status" value="1"/>
</dbReference>
<dbReference type="GO" id="GO:0008413">
    <property type="term" value="F:8-oxo-7,8-dihydroguanosine triphosphate pyrophosphatase activity"/>
    <property type="evidence" value="ECO:0007669"/>
    <property type="project" value="TreeGrafter"/>
</dbReference>
<dbReference type="Proteomes" id="UP000069241">
    <property type="component" value="Chromosome"/>
</dbReference>
<keyword evidence="7 17" id="KW-0378">Hydrolase</keyword>
<dbReference type="SUPFAM" id="SSF55811">
    <property type="entry name" value="Nudix"/>
    <property type="match status" value="1"/>
</dbReference>
<dbReference type="GO" id="GO:0046872">
    <property type="term" value="F:metal ion binding"/>
    <property type="evidence" value="ECO:0007669"/>
    <property type="project" value="UniProtKB-KW"/>
</dbReference>
<evidence type="ECO:0000256" key="8">
    <source>
        <dbReference type="ARBA" id="ARBA00022842"/>
    </source>
</evidence>
<dbReference type="PRINTS" id="PR00502">
    <property type="entry name" value="NUDIXFAMILY"/>
</dbReference>
<comment type="cofactor">
    <cofactor evidence="1">
        <name>Mg(2+)</name>
        <dbReference type="ChEBI" id="CHEBI:18420"/>
    </cofactor>
</comment>
<dbReference type="KEGG" id="dfi:AXF13_14685"/>
<comment type="catalytic activity">
    <reaction evidence="10">
        <text>8-oxo-dGTP + H2O = 8-oxo-dGMP + diphosphate + H(+)</text>
        <dbReference type="Rhea" id="RHEA:31575"/>
        <dbReference type="ChEBI" id="CHEBI:15377"/>
        <dbReference type="ChEBI" id="CHEBI:15378"/>
        <dbReference type="ChEBI" id="CHEBI:33019"/>
        <dbReference type="ChEBI" id="CHEBI:63224"/>
        <dbReference type="ChEBI" id="CHEBI:77896"/>
        <dbReference type="EC" id="3.6.1.55"/>
    </reaction>
</comment>
<dbReference type="GO" id="GO:0035539">
    <property type="term" value="F:8-oxo-7,8-dihydrodeoxyguanosine triphosphate pyrophosphatase activity"/>
    <property type="evidence" value="ECO:0007669"/>
    <property type="project" value="UniProtKB-EC"/>
</dbReference>
<dbReference type="InterPro" id="IPR020084">
    <property type="entry name" value="NUDIX_hydrolase_CS"/>
</dbReference>
<accession>A0A0X8JMD5</accession>
<dbReference type="InterPro" id="IPR047127">
    <property type="entry name" value="MutT-like"/>
</dbReference>
<dbReference type="GO" id="GO:0006260">
    <property type="term" value="P:DNA replication"/>
    <property type="evidence" value="ECO:0007669"/>
    <property type="project" value="UniProtKB-KW"/>
</dbReference>
<dbReference type="GO" id="GO:0044716">
    <property type="term" value="F:8-oxo-GDP phosphatase activity"/>
    <property type="evidence" value="ECO:0007669"/>
    <property type="project" value="TreeGrafter"/>
</dbReference>
<comment type="similarity">
    <text evidence="2 17">Belongs to the Nudix hydrolase family.</text>
</comment>
<evidence type="ECO:0000256" key="17">
    <source>
        <dbReference type="RuleBase" id="RU003476"/>
    </source>
</evidence>
<evidence type="ECO:0000256" key="5">
    <source>
        <dbReference type="ARBA" id="ARBA00022723"/>
    </source>
</evidence>
<gene>
    <name evidence="19" type="ORF">AXF13_14685</name>
</gene>
<evidence type="ECO:0000256" key="1">
    <source>
        <dbReference type="ARBA" id="ARBA00001946"/>
    </source>
</evidence>
<dbReference type="EC" id="3.6.1.55" evidence="12"/>
<evidence type="ECO:0000256" key="2">
    <source>
        <dbReference type="ARBA" id="ARBA00005582"/>
    </source>
</evidence>
<keyword evidence="5" id="KW-0479">Metal-binding</keyword>
<evidence type="ECO:0000256" key="15">
    <source>
        <dbReference type="ARBA" id="ARBA00041979"/>
    </source>
</evidence>
<organism evidence="19 20">
    <name type="scientific">Desulfovibrio fairfieldensis</name>
    <dbReference type="NCBI Taxonomy" id="44742"/>
    <lineage>
        <taxon>Bacteria</taxon>
        <taxon>Pseudomonadati</taxon>
        <taxon>Thermodesulfobacteriota</taxon>
        <taxon>Desulfovibrionia</taxon>
        <taxon>Desulfovibrionales</taxon>
        <taxon>Desulfovibrionaceae</taxon>
        <taxon>Desulfovibrio</taxon>
    </lineage>
</organism>
<evidence type="ECO:0000256" key="16">
    <source>
        <dbReference type="ARBA" id="ARBA00042798"/>
    </source>
</evidence>
<dbReference type="PROSITE" id="PS00893">
    <property type="entry name" value="NUDIX_BOX"/>
    <property type="match status" value="1"/>
</dbReference>
<dbReference type="PROSITE" id="PS51462">
    <property type="entry name" value="NUDIX"/>
    <property type="match status" value="1"/>
</dbReference>
<dbReference type="InterPro" id="IPR015797">
    <property type="entry name" value="NUDIX_hydrolase-like_dom_sf"/>
</dbReference>
<reference evidence="20" key="1">
    <citation type="submission" date="2016-02" db="EMBL/GenBank/DDBJ databases">
        <authorList>
            <person name="Holder M.E."/>
            <person name="Ajami N.J."/>
            <person name="Petrosino J.F."/>
        </authorList>
    </citation>
    <scope>NUCLEOTIDE SEQUENCE [LARGE SCALE GENOMIC DNA]</scope>
    <source>
        <strain evidence="20">CCUG 45958</strain>
    </source>
</reference>
<dbReference type="STRING" id="44742.AXF13_14685"/>
<dbReference type="PANTHER" id="PTHR47707:SF1">
    <property type="entry name" value="NUDIX HYDROLASE FAMILY PROTEIN"/>
    <property type="match status" value="1"/>
</dbReference>
<keyword evidence="6" id="KW-0227">DNA damage</keyword>
<dbReference type="GO" id="GO:0006281">
    <property type="term" value="P:DNA repair"/>
    <property type="evidence" value="ECO:0007669"/>
    <property type="project" value="UniProtKB-KW"/>
</dbReference>
<dbReference type="GO" id="GO:0044715">
    <property type="term" value="F:8-oxo-dGDP phosphatase activity"/>
    <property type="evidence" value="ECO:0007669"/>
    <property type="project" value="TreeGrafter"/>
</dbReference>
<evidence type="ECO:0000313" key="20">
    <source>
        <dbReference type="Proteomes" id="UP000069241"/>
    </source>
</evidence>
<comment type="catalytic activity">
    <reaction evidence="11">
        <text>8-oxo-GTP + H2O = 8-oxo-GMP + diphosphate + H(+)</text>
        <dbReference type="Rhea" id="RHEA:67616"/>
        <dbReference type="ChEBI" id="CHEBI:15377"/>
        <dbReference type="ChEBI" id="CHEBI:15378"/>
        <dbReference type="ChEBI" id="CHEBI:33019"/>
        <dbReference type="ChEBI" id="CHEBI:143553"/>
        <dbReference type="ChEBI" id="CHEBI:145694"/>
    </reaction>
</comment>
<dbReference type="AlphaFoldDB" id="A0A0X8JMD5"/>
<evidence type="ECO:0000256" key="13">
    <source>
        <dbReference type="ARBA" id="ARBA00040794"/>
    </source>
</evidence>
<dbReference type="Pfam" id="PF00293">
    <property type="entry name" value="NUDIX"/>
    <property type="match status" value="1"/>
</dbReference>
<dbReference type="InterPro" id="IPR020476">
    <property type="entry name" value="Nudix_hydrolase"/>
</dbReference>
<evidence type="ECO:0000256" key="12">
    <source>
        <dbReference type="ARBA" id="ARBA00038905"/>
    </source>
</evidence>
<feature type="domain" description="Nudix hydrolase" evidence="18">
    <location>
        <begin position="9"/>
        <end position="136"/>
    </location>
</feature>
<evidence type="ECO:0000313" key="19">
    <source>
        <dbReference type="EMBL" id="AMD91272.1"/>
    </source>
</evidence>
<sequence>MPESGDGLRPIEVAAGIIWRGGRFLAAQRPTDKPLEGYWEFPGGKLEAGESPAEALARELAEELGIGVRECRFWQSLEHSYAERGFRVRLHFFHVTAFSGEPCPAEGQNLRWVTPDEAPELGFLPADAGVLEQLRAEGPPMA</sequence>
<evidence type="ECO:0000256" key="7">
    <source>
        <dbReference type="ARBA" id="ARBA00022801"/>
    </source>
</evidence>
<keyword evidence="3" id="KW-0515">Mutator protein</keyword>
<evidence type="ECO:0000256" key="14">
    <source>
        <dbReference type="ARBA" id="ARBA00041592"/>
    </source>
</evidence>
<keyword evidence="8" id="KW-0460">Magnesium</keyword>
<keyword evidence="9" id="KW-0234">DNA repair</keyword>
<evidence type="ECO:0000256" key="6">
    <source>
        <dbReference type="ARBA" id="ARBA00022763"/>
    </source>
</evidence>
<evidence type="ECO:0000259" key="18">
    <source>
        <dbReference type="PROSITE" id="PS51462"/>
    </source>
</evidence>
<dbReference type="PANTHER" id="PTHR47707">
    <property type="entry name" value="8-OXO-DGTP DIPHOSPHATASE"/>
    <property type="match status" value="1"/>
</dbReference>
<dbReference type="EMBL" id="CP014229">
    <property type="protein sequence ID" value="AMD91272.1"/>
    <property type="molecule type" value="Genomic_DNA"/>
</dbReference>
<evidence type="ECO:0000256" key="11">
    <source>
        <dbReference type="ARBA" id="ARBA00036904"/>
    </source>
</evidence>
<dbReference type="RefSeq" id="WP_062254354.1">
    <property type="nucleotide sequence ID" value="NZ_CP014229.1"/>
</dbReference>
<name>A0A0X8JMD5_9BACT</name>
<evidence type="ECO:0000256" key="10">
    <source>
        <dbReference type="ARBA" id="ARBA00035861"/>
    </source>
</evidence>
<evidence type="ECO:0000256" key="3">
    <source>
        <dbReference type="ARBA" id="ARBA00022457"/>
    </source>
</evidence>
<dbReference type="CDD" id="cd03425">
    <property type="entry name" value="NUDIX_MutT_NudA_like"/>
    <property type="match status" value="1"/>
</dbReference>
<evidence type="ECO:0000256" key="4">
    <source>
        <dbReference type="ARBA" id="ARBA00022705"/>
    </source>
</evidence>
<keyword evidence="20" id="KW-1185">Reference proteome</keyword>
<protein>
    <recommendedName>
        <fullName evidence="13">8-oxo-dGTP diphosphatase</fullName>
        <ecNumber evidence="12">3.6.1.55</ecNumber>
    </recommendedName>
    <alternativeName>
        <fullName evidence="16">7,8-dihydro-8-oxoguanine-triphosphatase</fullName>
    </alternativeName>
    <alternativeName>
        <fullName evidence="15">Mutator protein MutT</fullName>
    </alternativeName>
    <alternativeName>
        <fullName evidence="14">dGTP pyrophosphohydrolase</fullName>
    </alternativeName>
</protein>
<dbReference type="InterPro" id="IPR000086">
    <property type="entry name" value="NUDIX_hydrolase_dom"/>
</dbReference>
<proteinExistence type="inferred from homology"/>
<keyword evidence="4" id="KW-0235">DNA replication</keyword>
<evidence type="ECO:0000256" key="9">
    <source>
        <dbReference type="ARBA" id="ARBA00023204"/>
    </source>
</evidence>